<organism evidence="4 5">
    <name type="scientific">Alcaligenes endophyticus</name>
    <dbReference type="NCBI Taxonomy" id="1929088"/>
    <lineage>
        <taxon>Bacteria</taxon>
        <taxon>Pseudomonadati</taxon>
        <taxon>Pseudomonadota</taxon>
        <taxon>Betaproteobacteria</taxon>
        <taxon>Burkholderiales</taxon>
        <taxon>Alcaligenaceae</taxon>
        <taxon>Alcaligenes</taxon>
    </lineage>
</organism>
<dbReference type="Proteomes" id="UP001168613">
    <property type="component" value="Unassembled WGS sequence"/>
</dbReference>
<sequence>MTTSSSPHLNVHQQADQWWATLHSGQATQADAENFKHWLASSTANQQAWRELLTVMQTFSPALQRTAAQPVPAVQKLWHRRHFLMAAATASAAGVGALALYPPLGLWPALSDFKADYRTAAGEQRTVQFGQDVAVLMNTKTQINYVGTTGLELLTGEAEIQVQMTSEHPFSVQVGPCRMQIYAANVTVRYVEDKLELACLEGHVKLDMLENLELGPGQGLLYRSPSDWAIQRLNPESSSTWRKGYLNFNGVPLKQVIAELNRYRSGHIYLRQAHLGQRAVHLQLALKDMDLALDMLRALPGVKVQELPGGVALLSEA</sequence>
<dbReference type="InterPro" id="IPR006860">
    <property type="entry name" value="FecR"/>
</dbReference>
<keyword evidence="5" id="KW-1185">Reference proteome</keyword>
<dbReference type="PANTHER" id="PTHR30273:SF2">
    <property type="entry name" value="PROTEIN FECR"/>
    <property type="match status" value="1"/>
</dbReference>
<feature type="domain" description="FecR N-terminal" evidence="3">
    <location>
        <begin position="13"/>
        <end position="52"/>
    </location>
</feature>
<gene>
    <name evidence="4" type="ORF">LMS43_04725</name>
</gene>
<name>A0ABT8EH42_9BURK</name>
<comment type="caution">
    <text evidence="4">The sequence shown here is derived from an EMBL/GenBank/DDBJ whole genome shotgun (WGS) entry which is preliminary data.</text>
</comment>
<dbReference type="Gene3D" id="2.60.120.1440">
    <property type="match status" value="1"/>
</dbReference>
<reference evidence="4" key="1">
    <citation type="submission" date="2021-11" db="EMBL/GenBank/DDBJ databases">
        <title>Draft genome sequence of Alcaligenes endophyticus type strain CCUG 75668T.</title>
        <authorList>
            <person name="Salva-Serra F."/>
            <person name="Duran R.E."/>
            <person name="Seeger M."/>
            <person name="Moore E.R.B."/>
            <person name="Jaen-Luchoro D."/>
        </authorList>
    </citation>
    <scope>NUCLEOTIDE SEQUENCE</scope>
    <source>
        <strain evidence="4">CCUG 75668</strain>
    </source>
</reference>
<evidence type="ECO:0000259" key="2">
    <source>
        <dbReference type="Pfam" id="PF04773"/>
    </source>
</evidence>
<keyword evidence="1" id="KW-0472">Membrane</keyword>
<evidence type="ECO:0000259" key="3">
    <source>
        <dbReference type="Pfam" id="PF16220"/>
    </source>
</evidence>
<dbReference type="Pfam" id="PF16220">
    <property type="entry name" value="DUF4880"/>
    <property type="match status" value="1"/>
</dbReference>
<feature type="transmembrane region" description="Helical" evidence="1">
    <location>
        <begin position="83"/>
        <end position="104"/>
    </location>
</feature>
<keyword evidence="1" id="KW-1133">Transmembrane helix</keyword>
<accession>A0ABT8EH42</accession>
<dbReference type="InterPro" id="IPR012373">
    <property type="entry name" value="Ferrdict_sens_TM"/>
</dbReference>
<dbReference type="PANTHER" id="PTHR30273">
    <property type="entry name" value="PERIPLASMIC SIGNAL SENSOR AND SIGMA FACTOR ACTIVATOR FECR-RELATED"/>
    <property type="match status" value="1"/>
</dbReference>
<evidence type="ECO:0000313" key="5">
    <source>
        <dbReference type="Proteomes" id="UP001168613"/>
    </source>
</evidence>
<protein>
    <submittedName>
        <fullName evidence="4">FecR domain-containing protein</fullName>
    </submittedName>
</protein>
<dbReference type="PIRSF" id="PIRSF018266">
    <property type="entry name" value="FecR"/>
    <property type="match status" value="1"/>
</dbReference>
<keyword evidence="1" id="KW-0812">Transmembrane</keyword>
<dbReference type="Pfam" id="PF04773">
    <property type="entry name" value="FecR"/>
    <property type="match status" value="1"/>
</dbReference>
<proteinExistence type="predicted"/>
<evidence type="ECO:0000256" key="1">
    <source>
        <dbReference type="SAM" id="Phobius"/>
    </source>
</evidence>
<dbReference type="EMBL" id="JAJHNU010000001">
    <property type="protein sequence ID" value="MDN4120588.1"/>
    <property type="molecule type" value="Genomic_DNA"/>
</dbReference>
<evidence type="ECO:0000313" key="4">
    <source>
        <dbReference type="EMBL" id="MDN4120588.1"/>
    </source>
</evidence>
<dbReference type="RefSeq" id="WP_266122106.1">
    <property type="nucleotide sequence ID" value="NZ_JAJHNU010000001.1"/>
</dbReference>
<feature type="domain" description="FecR protein" evidence="2">
    <location>
        <begin position="116"/>
        <end position="205"/>
    </location>
</feature>
<dbReference type="InterPro" id="IPR032623">
    <property type="entry name" value="FecR_N"/>
</dbReference>